<dbReference type="AlphaFoldDB" id="A0A8K0SVS2"/>
<keyword evidence="7" id="KW-0315">Glutamine amidotransferase</keyword>
<feature type="active site" description="Nucleophile" evidence="9">
    <location>
        <position position="2"/>
    </location>
</feature>
<comment type="cofactor">
    <cofactor evidence="10">
        <name>Mg(2+)</name>
        <dbReference type="ChEBI" id="CHEBI:18420"/>
    </cofactor>
    <text evidence="10">Binds 1 Mg(2+) ion per subunit.</text>
</comment>
<accession>A0A8K0SVS2</accession>
<dbReference type="GO" id="GO:0006189">
    <property type="term" value="P:'de novo' IMP biosynthetic process"/>
    <property type="evidence" value="ECO:0007669"/>
    <property type="project" value="UniProtKB-UniPathway"/>
</dbReference>
<dbReference type="HAMAP" id="MF_01931">
    <property type="entry name" value="PurF"/>
    <property type="match status" value="1"/>
</dbReference>
<dbReference type="SUPFAM" id="SSF53271">
    <property type="entry name" value="PRTase-like"/>
    <property type="match status" value="1"/>
</dbReference>
<sequence length="530" mass="57922">MCGVAGVLLGDSKATTAAVDLHESLYYLQHRGQDAAGISVCHGARIYQCKGNGMAASVFDNGAKIPLLPGFQGIAHLRYPTAGTSSASEAQPFYVNSPFGLSMSVNGNLVNSEELITFLDQEARRHVNTDSDSELLLNVFAHALNELNKTRANVQDVFTALREVYTRCNGAFACTAMITGFGILGFRDQNGIRPLCLGSRPSDTLEGATDYFMASESVALTQLGYSNIVDILPGQAVFCQKGGGIQFCQVVEPKSYTPDVWEFFYFARPDTYMDGISVHRSREYMGRKLGKKMRRILGEEKIREIDVIVPVPETSNTAAAILAQELDKPFSNAFVKCRYIHRTFILPGQKMRQSAVRRKLSPIASEFKGKVVCIVDDSLVRGTTSREIVHMAKESGATRVLFVSCSPGVIHPHVYGIDLADPAQLIARGKTPQEVASLIHADELIYQDLQDLKDACTEAVSEEREIKVSDFEVSTFTGQYRTEVPESYFEQRPRDPGEVIPPYANSTSVGGASDVVLVASSSPSNVARKS</sequence>
<evidence type="ECO:0000256" key="6">
    <source>
        <dbReference type="ARBA" id="ARBA00022755"/>
    </source>
</evidence>
<dbReference type="InterPro" id="IPR029055">
    <property type="entry name" value="Ntn_hydrolases_N"/>
</dbReference>
<feature type="binding site" evidence="10">
    <location>
        <position position="377"/>
    </location>
    <ligand>
        <name>Mg(2+)</name>
        <dbReference type="ChEBI" id="CHEBI:18420"/>
    </ligand>
</feature>
<comment type="similarity">
    <text evidence="2 8">In the C-terminal section; belongs to the purine/pyrimidine phosphoribosyltransferase family.</text>
</comment>
<dbReference type="SUPFAM" id="SSF56235">
    <property type="entry name" value="N-terminal nucleophile aminohydrolases (Ntn hydrolases)"/>
    <property type="match status" value="1"/>
</dbReference>
<keyword evidence="10" id="KW-0479">Metal-binding</keyword>
<name>A0A8K0SVS2_9HYPO</name>
<dbReference type="EC" id="2.4.2.14" evidence="3 8"/>
<dbReference type="InterPro" id="IPR005854">
    <property type="entry name" value="PurF"/>
</dbReference>
<dbReference type="OrthoDB" id="191723at2759"/>
<dbReference type="Pfam" id="PF13522">
    <property type="entry name" value="GATase_6"/>
    <property type="match status" value="1"/>
</dbReference>
<organism evidence="13 14">
    <name type="scientific">Stachybotrys elegans</name>
    <dbReference type="NCBI Taxonomy" id="80388"/>
    <lineage>
        <taxon>Eukaryota</taxon>
        <taxon>Fungi</taxon>
        <taxon>Dikarya</taxon>
        <taxon>Ascomycota</taxon>
        <taxon>Pezizomycotina</taxon>
        <taxon>Sordariomycetes</taxon>
        <taxon>Hypocreomycetidae</taxon>
        <taxon>Hypocreales</taxon>
        <taxon>Stachybotryaceae</taxon>
        <taxon>Stachybotrys</taxon>
    </lineage>
</organism>
<dbReference type="PROSITE" id="PS51278">
    <property type="entry name" value="GATASE_TYPE_2"/>
    <property type="match status" value="1"/>
</dbReference>
<dbReference type="Proteomes" id="UP000813444">
    <property type="component" value="Unassembled WGS sequence"/>
</dbReference>
<feature type="binding site" evidence="10">
    <location>
        <position position="376"/>
    </location>
    <ligand>
        <name>Mg(2+)</name>
        <dbReference type="ChEBI" id="CHEBI:18420"/>
    </ligand>
</feature>
<dbReference type="GO" id="GO:0046872">
    <property type="term" value="F:metal ion binding"/>
    <property type="evidence" value="ECO:0007669"/>
    <property type="project" value="UniProtKB-KW"/>
</dbReference>
<reference evidence="13" key="1">
    <citation type="journal article" date="2021" name="Nat. Commun.">
        <title>Genetic determinants of endophytism in the Arabidopsis root mycobiome.</title>
        <authorList>
            <person name="Mesny F."/>
            <person name="Miyauchi S."/>
            <person name="Thiergart T."/>
            <person name="Pickel B."/>
            <person name="Atanasova L."/>
            <person name="Karlsson M."/>
            <person name="Huettel B."/>
            <person name="Barry K.W."/>
            <person name="Haridas S."/>
            <person name="Chen C."/>
            <person name="Bauer D."/>
            <person name="Andreopoulos W."/>
            <person name="Pangilinan J."/>
            <person name="LaButti K."/>
            <person name="Riley R."/>
            <person name="Lipzen A."/>
            <person name="Clum A."/>
            <person name="Drula E."/>
            <person name="Henrissat B."/>
            <person name="Kohler A."/>
            <person name="Grigoriev I.V."/>
            <person name="Martin F.M."/>
            <person name="Hacquard S."/>
        </authorList>
    </citation>
    <scope>NUCLEOTIDE SEQUENCE</scope>
    <source>
        <strain evidence="13">MPI-CAGE-CH-0235</strain>
    </source>
</reference>
<dbReference type="EMBL" id="JAGPNK010000003">
    <property type="protein sequence ID" value="KAH7324608.1"/>
    <property type="molecule type" value="Genomic_DNA"/>
</dbReference>
<dbReference type="InterPro" id="IPR000836">
    <property type="entry name" value="PRTase_dom"/>
</dbReference>
<evidence type="ECO:0000256" key="9">
    <source>
        <dbReference type="PIRSR" id="PIRSR000485-1"/>
    </source>
</evidence>
<evidence type="ECO:0000256" key="8">
    <source>
        <dbReference type="PIRNR" id="PIRNR000485"/>
    </source>
</evidence>
<keyword evidence="5 8" id="KW-0808">Transferase</keyword>
<comment type="catalytic activity">
    <reaction evidence="8">
        <text>5-phospho-beta-D-ribosylamine + L-glutamate + diphosphate = 5-phospho-alpha-D-ribose 1-diphosphate + L-glutamine + H2O</text>
        <dbReference type="Rhea" id="RHEA:14905"/>
        <dbReference type="ChEBI" id="CHEBI:15377"/>
        <dbReference type="ChEBI" id="CHEBI:29985"/>
        <dbReference type="ChEBI" id="CHEBI:33019"/>
        <dbReference type="ChEBI" id="CHEBI:58017"/>
        <dbReference type="ChEBI" id="CHEBI:58359"/>
        <dbReference type="ChEBI" id="CHEBI:58681"/>
        <dbReference type="EC" id="2.4.2.14"/>
    </reaction>
</comment>
<dbReference type="Gene3D" id="3.60.20.10">
    <property type="entry name" value="Glutamine Phosphoribosylpyrophosphate, subunit 1, domain 1"/>
    <property type="match status" value="1"/>
</dbReference>
<keyword evidence="4 8" id="KW-0328">Glycosyltransferase</keyword>
<evidence type="ECO:0000256" key="4">
    <source>
        <dbReference type="ARBA" id="ARBA00022676"/>
    </source>
</evidence>
<dbReference type="CDD" id="cd06223">
    <property type="entry name" value="PRTases_typeI"/>
    <property type="match status" value="1"/>
</dbReference>
<dbReference type="PANTHER" id="PTHR11907">
    <property type="entry name" value="AMIDOPHOSPHORIBOSYLTRANSFERASE"/>
    <property type="match status" value="1"/>
</dbReference>
<dbReference type="NCBIfam" id="TIGR01134">
    <property type="entry name" value="purF"/>
    <property type="match status" value="1"/>
</dbReference>
<feature type="domain" description="Glutamine amidotransferase type-2" evidence="12">
    <location>
        <begin position="2"/>
        <end position="242"/>
    </location>
</feature>
<dbReference type="UniPathway" id="UPA00074">
    <property type="reaction ID" value="UER00124"/>
</dbReference>
<keyword evidence="6 8" id="KW-0658">Purine biosynthesis</keyword>
<dbReference type="Pfam" id="PF00156">
    <property type="entry name" value="Pribosyltran"/>
    <property type="match status" value="1"/>
</dbReference>
<evidence type="ECO:0000256" key="11">
    <source>
        <dbReference type="SAM" id="MobiDB-lite"/>
    </source>
</evidence>
<protein>
    <recommendedName>
        <fullName evidence="3 8">Amidophosphoribosyltransferase</fullName>
        <shortName evidence="8">ATase</shortName>
        <ecNumber evidence="3 8">2.4.2.14</ecNumber>
    </recommendedName>
    <alternativeName>
        <fullName evidence="8">Glutamine phosphoribosylpyrophosphate amidotransferase</fullName>
    </alternativeName>
</protein>
<comment type="pathway">
    <text evidence="1 8">Purine metabolism; IMP biosynthesis via de novo pathway; N(1)-(5-phospho-D-ribosyl)glycinamide from 5-phospho-alpha-D-ribose 1-diphosphate: step 1/2.</text>
</comment>
<evidence type="ECO:0000256" key="3">
    <source>
        <dbReference type="ARBA" id="ARBA00011941"/>
    </source>
</evidence>
<dbReference type="GO" id="GO:0004044">
    <property type="term" value="F:amidophosphoribosyltransferase activity"/>
    <property type="evidence" value="ECO:0007669"/>
    <property type="project" value="UniProtKB-EC"/>
</dbReference>
<dbReference type="GO" id="GO:0009113">
    <property type="term" value="P:purine nucleobase biosynthetic process"/>
    <property type="evidence" value="ECO:0007669"/>
    <property type="project" value="InterPro"/>
</dbReference>
<dbReference type="InterPro" id="IPR029057">
    <property type="entry name" value="PRTase-like"/>
</dbReference>
<gene>
    <name evidence="13" type="ORF">B0I35DRAFT_424572</name>
</gene>
<evidence type="ECO:0000256" key="5">
    <source>
        <dbReference type="ARBA" id="ARBA00022679"/>
    </source>
</evidence>
<evidence type="ECO:0000256" key="10">
    <source>
        <dbReference type="PIRSR" id="PIRSR000485-2"/>
    </source>
</evidence>
<dbReference type="Gene3D" id="3.40.50.2020">
    <property type="match status" value="1"/>
</dbReference>
<proteinExistence type="inferred from homology"/>
<evidence type="ECO:0000256" key="7">
    <source>
        <dbReference type="ARBA" id="ARBA00022962"/>
    </source>
</evidence>
<evidence type="ECO:0000256" key="1">
    <source>
        <dbReference type="ARBA" id="ARBA00005209"/>
    </source>
</evidence>
<dbReference type="InterPro" id="IPR017932">
    <property type="entry name" value="GATase_2_dom"/>
</dbReference>
<keyword evidence="14" id="KW-1185">Reference proteome</keyword>
<comment type="caution">
    <text evidence="13">The sequence shown here is derived from an EMBL/GenBank/DDBJ whole genome shotgun (WGS) entry which is preliminary data.</text>
</comment>
<dbReference type="PIRSF" id="PIRSF000485">
    <property type="entry name" value="Amd_phspho_trans"/>
    <property type="match status" value="1"/>
</dbReference>
<evidence type="ECO:0000313" key="13">
    <source>
        <dbReference type="EMBL" id="KAH7324608.1"/>
    </source>
</evidence>
<feature type="binding site" evidence="10">
    <location>
        <position position="314"/>
    </location>
    <ligand>
        <name>Mg(2+)</name>
        <dbReference type="ChEBI" id="CHEBI:18420"/>
    </ligand>
</feature>
<feature type="region of interest" description="Disordered" evidence="11">
    <location>
        <begin position="488"/>
        <end position="509"/>
    </location>
</feature>
<evidence type="ECO:0000313" key="14">
    <source>
        <dbReference type="Proteomes" id="UP000813444"/>
    </source>
</evidence>
<evidence type="ECO:0000259" key="12">
    <source>
        <dbReference type="PROSITE" id="PS51278"/>
    </source>
</evidence>
<keyword evidence="10" id="KW-0460">Magnesium</keyword>
<evidence type="ECO:0000256" key="2">
    <source>
        <dbReference type="ARBA" id="ARBA00010138"/>
    </source>
</evidence>